<reference evidence="2" key="1">
    <citation type="journal article" date="2023" name="Science">
        <title>Genome structures resolve the early diversification of teleost fishes.</title>
        <authorList>
            <person name="Parey E."/>
            <person name="Louis A."/>
            <person name="Montfort J."/>
            <person name="Bouchez O."/>
            <person name="Roques C."/>
            <person name="Iampietro C."/>
            <person name="Lluch J."/>
            <person name="Castinel A."/>
            <person name="Donnadieu C."/>
            <person name="Desvignes T."/>
            <person name="Floi Bucao C."/>
            <person name="Jouanno E."/>
            <person name="Wen M."/>
            <person name="Mejri S."/>
            <person name="Dirks R."/>
            <person name="Jansen H."/>
            <person name="Henkel C."/>
            <person name="Chen W.J."/>
            <person name="Zahm M."/>
            <person name="Cabau C."/>
            <person name="Klopp C."/>
            <person name="Thompson A.W."/>
            <person name="Robinson-Rechavi M."/>
            <person name="Braasch I."/>
            <person name="Lecointre G."/>
            <person name="Bobe J."/>
            <person name="Postlethwait J.H."/>
            <person name="Berthelot C."/>
            <person name="Roest Crollius H."/>
            <person name="Guiguen Y."/>
        </authorList>
    </citation>
    <scope>NUCLEOTIDE SEQUENCE</scope>
    <source>
        <strain evidence="2">NC1722</strain>
    </source>
</reference>
<comment type="caution">
    <text evidence="2">The sequence shown here is derived from an EMBL/GenBank/DDBJ whole genome shotgun (WGS) entry which is preliminary data.</text>
</comment>
<proteinExistence type="predicted"/>
<evidence type="ECO:0000313" key="3">
    <source>
        <dbReference type="Proteomes" id="UP001221898"/>
    </source>
</evidence>
<feature type="region of interest" description="Disordered" evidence="1">
    <location>
        <begin position="30"/>
        <end position="80"/>
    </location>
</feature>
<protein>
    <submittedName>
        <fullName evidence="2">Uncharacterized protein</fullName>
    </submittedName>
</protein>
<dbReference type="EMBL" id="JAINUG010000007">
    <property type="protein sequence ID" value="KAJ8416275.1"/>
    <property type="molecule type" value="Genomic_DNA"/>
</dbReference>
<organism evidence="2 3">
    <name type="scientific">Aldrovandia affinis</name>
    <dbReference type="NCBI Taxonomy" id="143900"/>
    <lineage>
        <taxon>Eukaryota</taxon>
        <taxon>Metazoa</taxon>
        <taxon>Chordata</taxon>
        <taxon>Craniata</taxon>
        <taxon>Vertebrata</taxon>
        <taxon>Euteleostomi</taxon>
        <taxon>Actinopterygii</taxon>
        <taxon>Neopterygii</taxon>
        <taxon>Teleostei</taxon>
        <taxon>Notacanthiformes</taxon>
        <taxon>Halosauridae</taxon>
        <taxon>Aldrovandia</taxon>
    </lineage>
</organism>
<accession>A0AAD7T8G8</accession>
<gene>
    <name evidence="2" type="ORF">AAFF_G00382970</name>
</gene>
<dbReference type="Proteomes" id="UP001221898">
    <property type="component" value="Unassembled WGS sequence"/>
</dbReference>
<evidence type="ECO:0000313" key="2">
    <source>
        <dbReference type="EMBL" id="KAJ8416275.1"/>
    </source>
</evidence>
<dbReference type="AlphaFoldDB" id="A0AAD7T8G8"/>
<evidence type="ECO:0000256" key="1">
    <source>
        <dbReference type="SAM" id="MobiDB-lite"/>
    </source>
</evidence>
<name>A0AAD7T8G8_9TELE</name>
<keyword evidence="3" id="KW-1185">Reference proteome</keyword>
<feature type="compositionally biased region" description="Low complexity" evidence="1">
    <location>
        <begin position="30"/>
        <end position="47"/>
    </location>
</feature>
<sequence length="150" mass="15997">MTMMMMKGMKTAIDLGAPGLCRRGSVCPASSRAPPCASSSRRWSPRPGCTCGPCTSSSARSRGKGLPQTGAPASPCASGSRDLSHRTCCTLSTLTTLTVCSPWLEGRRDRELSTRNGSTVIHHLCHVLFHALHFTGDLHVILLELHGKPL</sequence>